<dbReference type="Proteomes" id="UP000078465">
    <property type="component" value="Plasmid unnamed3"/>
</dbReference>
<keyword evidence="1" id="KW-0614">Plasmid</keyword>
<sequence>MVSDCPSMSFTDTCLSGRDFRRWLGKAGGTTFHPVGTCAMGHGPEAVVDEQLRLRGLAGLRVADASIMPRIVSGNTNAPSIMIGEKAAHMVLGAAVS</sequence>
<proteinExistence type="predicted"/>
<evidence type="ECO:0000313" key="2">
    <source>
        <dbReference type="Proteomes" id="UP000078465"/>
    </source>
</evidence>
<protein>
    <submittedName>
        <fullName evidence="1">GMC oxidoreductase</fullName>
    </submittedName>
</protein>
<organism evidence="1 2">
    <name type="scientific">Rhizobium ruizarguesonis</name>
    <dbReference type="NCBI Taxonomy" id="2081791"/>
    <lineage>
        <taxon>Bacteria</taxon>
        <taxon>Pseudomonadati</taxon>
        <taxon>Pseudomonadota</taxon>
        <taxon>Alphaproteobacteria</taxon>
        <taxon>Hyphomicrobiales</taxon>
        <taxon>Rhizobiaceae</taxon>
        <taxon>Rhizobium/Agrobacterium group</taxon>
        <taxon>Rhizobium</taxon>
    </lineage>
</organism>
<accession>A0ACD5EGC8</accession>
<name>A0ACD5EGC8_9HYPH</name>
<reference evidence="1" key="1">
    <citation type="submission" date="2024-10" db="EMBL/GenBank/DDBJ databases">
        <title>Strain of Rhizobium-related bacteria isolated fromm roots of Vavilovia formosa.</title>
        <authorList>
            <person name="Kimeklis A."/>
            <person name="Afonin A."/>
        </authorList>
    </citation>
    <scope>NUCLEOTIDE SEQUENCE</scope>
    <source>
        <strain evidence="1">Vaf-46</strain>
    </source>
</reference>
<evidence type="ECO:0000313" key="1">
    <source>
        <dbReference type="EMBL" id="XKM38183.1"/>
    </source>
</evidence>
<gene>
    <name evidence="1" type="ORF">A4U53_001575</name>
</gene>
<geneLocation type="plasmid" evidence="1 2">
    <name>unnamed3</name>
</geneLocation>
<dbReference type="EMBL" id="CP171850">
    <property type="protein sequence ID" value="XKM38183.1"/>
    <property type="molecule type" value="Genomic_DNA"/>
</dbReference>